<feature type="coiled-coil region" evidence="1">
    <location>
        <begin position="105"/>
        <end position="163"/>
    </location>
</feature>
<keyword evidence="4" id="KW-1185">Reference proteome</keyword>
<dbReference type="SUPFAM" id="SSF158791">
    <property type="entry name" value="MgtE N-terminal domain-like"/>
    <property type="match status" value="1"/>
</dbReference>
<protein>
    <recommendedName>
        <fullName evidence="5">Magnesium transporter MgtE intracellular domain-containing protein</fullName>
    </recommendedName>
</protein>
<evidence type="ECO:0000313" key="3">
    <source>
        <dbReference type="EMBL" id="RDD62577.1"/>
    </source>
</evidence>
<gene>
    <name evidence="3" type="ORF">DRB17_08020</name>
</gene>
<reference evidence="3 4" key="1">
    <citation type="submission" date="2018-07" db="EMBL/GenBank/DDBJ databases">
        <title>Venubactetium sediminum gen. nov., sp. nov., isolated from a marine solar saltern.</title>
        <authorList>
            <person name="Wang S."/>
        </authorList>
    </citation>
    <scope>NUCLEOTIDE SEQUENCE [LARGE SCALE GENOMIC DNA]</scope>
    <source>
        <strain evidence="3 4">WD2A32</strain>
    </source>
</reference>
<feature type="region of interest" description="Disordered" evidence="2">
    <location>
        <begin position="50"/>
        <end position="96"/>
    </location>
</feature>
<evidence type="ECO:0000313" key="4">
    <source>
        <dbReference type="Proteomes" id="UP000253941"/>
    </source>
</evidence>
<evidence type="ECO:0000256" key="1">
    <source>
        <dbReference type="SAM" id="Coils"/>
    </source>
</evidence>
<accession>A0A369TEL3</accession>
<dbReference type="EMBL" id="QPMH01000005">
    <property type="protein sequence ID" value="RDD62577.1"/>
    <property type="molecule type" value="Genomic_DNA"/>
</dbReference>
<dbReference type="Gene3D" id="6.10.280.220">
    <property type="match status" value="1"/>
</dbReference>
<organism evidence="3 4">
    <name type="scientific">Ferruginivarius sediminum</name>
    <dbReference type="NCBI Taxonomy" id="2661937"/>
    <lineage>
        <taxon>Bacteria</taxon>
        <taxon>Pseudomonadati</taxon>
        <taxon>Pseudomonadota</taxon>
        <taxon>Alphaproteobacteria</taxon>
        <taxon>Rhodospirillales</taxon>
        <taxon>Rhodospirillaceae</taxon>
        <taxon>Ferruginivarius</taxon>
    </lineage>
</organism>
<dbReference type="Proteomes" id="UP000253941">
    <property type="component" value="Unassembled WGS sequence"/>
</dbReference>
<name>A0A369TEL3_9PROT</name>
<evidence type="ECO:0008006" key="5">
    <source>
        <dbReference type="Google" id="ProtNLM"/>
    </source>
</evidence>
<comment type="caution">
    <text evidence="3">The sequence shown here is derived from an EMBL/GenBank/DDBJ whole genome shotgun (WGS) entry which is preliminary data.</text>
</comment>
<evidence type="ECO:0000256" key="2">
    <source>
        <dbReference type="SAM" id="MobiDB-lite"/>
    </source>
</evidence>
<keyword evidence="1" id="KW-0175">Coiled coil</keyword>
<proteinExistence type="predicted"/>
<sequence length="234" mass="25543">MLIAVSLLTLGVRIGEIWQGFGGPAEAQSEAAAAAEFVREPFSHVQVAAADTSGEEVDDGNGSAGAQGAARSDGGMDEGDSGPAMAAVDGSDDPLSMSNEEIELLQQLGERRQRLNAREEALNERESLIKAAEKRLEDKIADLEALKSTIEDLLVKYDEQEDKQLTRLVNIYEKMKADDAARIFEDLEMPILLKVVDRMNERKTAPILAEMQPAKAQALTLKLAERRDLPIPRE</sequence>
<dbReference type="AlphaFoldDB" id="A0A369TEL3"/>